<dbReference type="EMBL" id="KZ825469">
    <property type="protein sequence ID" value="PYI35539.1"/>
    <property type="molecule type" value="Genomic_DNA"/>
</dbReference>
<dbReference type="InterPro" id="IPR058533">
    <property type="entry name" value="Cation_efflux_TM"/>
</dbReference>
<feature type="compositionally biased region" description="Low complexity" evidence="9">
    <location>
        <begin position="38"/>
        <end position="48"/>
    </location>
</feature>
<dbReference type="PANTHER" id="PTHR45755">
    <property type="match status" value="1"/>
</dbReference>
<proteinExistence type="inferred from homology"/>
<dbReference type="GO" id="GO:0005385">
    <property type="term" value="F:zinc ion transmembrane transporter activity"/>
    <property type="evidence" value="ECO:0007669"/>
    <property type="project" value="UniProtKB-UniRule"/>
</dbReference>
<dbReference type="NCBIfam" id="TIGR01297">
    <property type="entry name" value="CDF"/>
    <property type="match status" value="1"/>
</dbReference>
<feature type="transmembrane region" description="Helical" evidence="10">
    <location>
        <begin position="653"/>
        <end position="678"/>
    </location>
</feature>
<feature type="transmembrane region" description="Helical" evidence="10">
    <location>
        <begin position="507"/>
        <end position="526"/>
    </location>
</feature>
<feature type="transmembrane region" description="Helical" evidence="10">
    <location>
        <begin position="386"/>
        <end position="406"/>
    </location>
</feature>
<reference evidence="12 13" key="1">
    <citation type="submission" date="2018-02" db="EMBL/GenBank/DDBJ databases">
        <title>The genomes of Aspergillus section Nigri reveals drivers in fungal speciation.</title>
        <authorList>
            <consortium name="DOE Joint Genome Institute"/>
            <person name="Vesth T.C."/>
            <person name="Nybo J."/>
            <person name="Theobald S."/>
            <person name="Brandl J."/>
            <person name="Frisvad J.C."/>
            <person name="Nielsen K.F."/>
            <person name="Lyhne E.K."/>
            <person name="Kogle M.E."/>
            <person name="Kuo A."/>
            <person name="Riley R."/>
            <person name="Clum A."/>
            <person name="Nolan M."/>
            <person name="Lipzen A."/>
            <person name="Salamov A."/>
            <person name="Henrissat B."/>
            <person name="Wiebenga A."/>
            <person name="De vries R.P."/>
            <person name="Grigoriev I.V."/>
            <person name="Mortensen U.H."/>
            <person name="Andersen M.R."/>
            <person name="Baker S.E."/>
        </authorList>
    </citation>
    <scope>NUCLEOTIDE SEQUENCE [LARGE SCALE GENOMIC DNA]</scope>
    <source>
        <strain evidence="12 13">CBS 114.80</strain>
    </source>
</reference>
<keyword evidence="8" id="KW-0256">Endoplasmic reticulum</keyword>
<feature type="region of interest" description="Disordered" evidence="9">
    <location>
        <begin position="328"/>
        <end position="350"/>
    </location>
</feature>
<dbReference type="Pfam" id="PF01545">
    <property type="entry name" value="Cation_efflux"/>
    <property type="match status" value="1"/>
</dbReference>
<dbReference type="GO" id="GO:1904257">
    <property type="term" value="P:zinc ion import into Golgi lumen"/>
    <property type="evidence" value="ECO:0007669"/>
    <property type="project" value="TreeGrafter"/>
</dbReference>
<feature type="transmembrane region" description="Helical" evidence="10">
    <location>
        <begin position="684"/>
        <end position="702"/>
    </location>
</feature>
<feature type="region of interest" description="Disordered" evidence="9">
    <location>
        <begin position="1"/>
        <end position="109"/>
    </location>
</feature>
<feature type="transmembrane region" description="Helical" evidence="10">
    <location>
        <begin position="284"/>
        <end position="301"/>
    </location>
</feature>
<accession>A0A2V5IFS8</accession>
<feature type="transmembrane region" description="Helical" evidence="10">
    <location>
        <begin position="358"/>
        <end position="380"/>
    </location>
</feature>
<name>A0A2V5IFS8_9EURO</name>
<dbReference type="InterPro" id="IPR045316">
    <property type="entry name" value="Msc2-like"/>
</dbReference>
<keyword evidence="5 10" id="KW-1133">Transmembrane helix</keyword>
<organism evidence="12 13">
    <name type="scientific">Aspergillus indologenus CBS 114.80</name>
    <dbReference type="NCBI Taxonomy" id="1450541"/>
    <lineage>
        <taxon>Eukaryota</taxon>
        <taxon>Fungi</taxon>
        <taxon>Dikarya</taxon>
        <taxon>Ascomycota</taxon>
        <taxon>Pezizomycotina</taxon>
        <taxon>Eurotiomycetes</taxon>
        <taxon>Eurotiomycetidae</taxon>
        <taxon>Eurotiales</taxon>
        <taxon>Aspergillaceae</taxon>
        <taxon>Aspergillus</taxon>
        <taxon>Aspergillus subgen. Circumdati</taxon>
    </lineage>
</organism>
<keyword evidence="4 10" id="KW-0812">Transmembrane</keyword>
<feature type="compositionally biased region" description="Basic residues" evidence="9">
    <location>
        <begin position="73"/>
        <end position="82"/>
    </location>
</feature>
<evidence type="ECO:0000256" key="7">
    <source>
        <dbReference type="ARBA" id="ARBA00023136"/>
    </source>
</evidence>
<dbReference type="PRINTS" id="PR00334">
    <property type="entry name" value="KININOGEN"/>
</dbReference>
<comment type="function">
    <text evidence="8">Functions as a zinc transporter.</text>
</comment>
<feature type="transmembrane region" description="Helical" evidence="10">
    <location>
        <begin position="243"/>
        <end position="264"/>
    </location>
</feature>
<evidence type="ECO:0000256" key="1">
    <source>
        <dbReference type="ARBA" id="ARBA00004141"/>
    </source>
</evidence>
<evidence type="ECO:0000256" key="6">
    <source>
        <dbReference type="ARBA" id="ARBA00023065"/>
    </source>
</evidence>
<dbReference type="InterPro" id="IPR002524">
    <property type="entry name" value="Cation_efflux"/>
</dbReference>
<evidence type="ECO:0000256" key="5">
    <source>
        <dbReference type="ARBA" id="ARBA00022989"/>
    </source>
</evidence>
<feature type="domain" description="Cation efflux protein transmembrane" evidence="11">
    <location>
        <begin position="507"/>
        <end position="710"/>
    </location>
</feature>
<feature type="transmembrane region" description="Helical" evidence="10">
    <location>
        <begin position="577"/>
        <end position="596"/>
    </location>
</feature>
<dbReference type="Gene3D" id="1.20.1510.10">
    <property type="entry name" value="Cation efflux protein transmembrane domain"/>
    <property type="match status" value="1"/>
</dbReference>
<feature type="transmembrane region" description="Helical" evidence="10">
    <location>
        <begin position="608"/>
        <end position="629"/>
    </location>
</feature>
<dbReference type="FunFam" id="1.20.1510.10:FF:000014">
    <property type="entry name" value="Cation efflux protein/ zinc transporter"/>
    <property type="match status" value="1"/>
</dbReference>
<keyword evidence="13" id="KW-1185">Reference proteome</keyword>
<dbReference type="GO" id="GO:0005789">
    <property type="term" value="C:endoplasmic reticulum membrane"/>
    <property type="evidence" value="ECO:0007669"/>
    <property type="project" value="UniProtKB-SubCell"/>
</dbReference>
<evidence type="ECO:0000259" key="11">
    <source>
        <dbReference type="Pfam" id="PF01545"/>
    </source>
</evidence>
<evidence type="ECO:0000313" key="12">
    <source>
        <dbReference type="EMBL" id="PYI35539.1"/>
    </source>
</evidence>
<evidence type="ECO:0000256" key="8">
    <source>
        <dbReference type="RuleBase" id="RU369017"/>
    </source>
</evidence>
<comment type="similarity">
    <text evidence="2 8">Belongs to the cation diffusion facilitator (CDF) transporter (TC 2.A.4) family. SLC30A subfamily.</text>
</comment>
<feature type="region of interest" description="Disordered" evidence="9">
    <location>
        <begin position="749"/>
        <end position="836"/>
    </location>
</feature>
<dbReference type="AlphaFoldDB" id="A0A2V5IFS8"/>
<keyword evidence="6 8" id="KW-0406">Ion transport</keyword>
<keyword evidence="7 10" id="KW-0472">Membrane</keyword>
<dbReference type="GO" id="GO:0006882">
    <property type="term" value="P:intracellular zinc ion homeostasis"/>
    <property type="evidence" value="ECO:0007669"/>
    <property type="project" value="InterPro"/>
</dbReference>
<dbReference type="GO" id="GO:0005794">
    <property type="term" value="C:Golgi apparatus"/>
    <property type="evidence" value="ECO:0007669"/>
    <property type="project" value="TreeGrafter"/>
</dbReference>
<evidence type="ECO:0000313" key="13">
    <source>
        <dbReference type="Proteomes" id="UP000248817"/>
    </source>
</evidence>
<feature type="compositionally biased region" description="Basic residues" evidence="9">
    <location>
        <begin position="799"/>
        <end position="811"/>
    </location>
</feature>
<feature type="compositionally biased region" description="Basic residues" evidence="9">
    <location>
        <begin position="754"/>
        <end position="773"/>
    </location>
</feature>
<protein>
    <recommendedName>
        <fullName evidence="8">Zinc transporter</fullName>
    </recommendedName>
</protein>
<dbReference type="PANTHER" id="PTHR45755:SF4">
    <property type="entry name" value="ZINC TRANSPORTER 7"/>
    <property type="match status" value="1"/>
</dbReference>
<dbReference type="InterPro" id="IPR002395">
    <property type="entry name" value="Kininogen"/>
</dbReference>
<dbReference type="InterPro" id="IPR027469">
    <property type="entry name" value="Cation_efflux_TMD_sf"/>
</dbReference>
<feature type="compositionally biased region" description="Basic residues" evidence="9">
    <location>
        <begin position="20"/>
        <end position="34"/>
    </location>
</feature>
<sequence length="893" mass="95444">MSAGTPVSIVETAPPNHGLGHSRGHRSRSSRRSHGPVSISASSFDLSSANQQPPQPVISPVLPNVISGDSAGHAHHHTHSHASNHSVWEASTHEHSASSCNHAHHTKNDSAAGSIGAQVLNASAESGPNTFQDAIAGPLLALPWIALSWYYQHHAHWKIQQRISDDPDAVASVIGKLEQVERKTAMLTAVTLILYGCGQIVRSAQRGGSDSASALPPVNSSTARMALLQAVSLALPIYASLKIGGFLVAFSLLLAVASGVPTLLQGNGTHSSGQFRFSQKKASGAVLVAVIVLSFLGLNATWDDHPFFGYASLLVSVFVLRPPLSGARSVDVDLSTPASSKKPLSESGASATSASDSVLAVLSGLSLTLVTIVISGNISFEVTDMMYHLAASGAFAVSLFAIAPSHLQSPHKLGLVLGTGSAAFFSSPPLQDNAQVIYVSRIIVSLVSYLAARFDGKNLRHSAHSHVHEQHSHSSADASKITKFILHHSESYPLLYSILKESDSRRIFYFMCLNFSFMLVQLAYGFLTGSLGLLSDSIHMFFDCLALVVGLCAAVMSKWPPSSRFPYGYGKVDTLSGFANGIFLMIISIEIIYEAVERLSSGSQMHRIGELLVVSIAGLLVNLVGIMAFDHGHAHGHDHGHGHSHGNENMHGIFLHILADTLGSVAVVISTILVHYSGWPGYDPIASCLIAILIFASAVPLVSSTAKTLLLALPADVEYNVREALAGVSTLRGVVGYTVPRFWLDDTGKESSGHHHHHGHDHGHSHSHGHSQSHGHDHDHDHNHSHSHSHGHGTDHSHSHSHSPSHNHAHGHSHDHGSHTHSHSHDHHDQSHDSHNPKLLGVIHVIASRGADLEDVRQRTVNYLREKDMDILVQVEREGDGRCWCGGGGNKTS</sequence>
<feature type="transmembrane region" description="Helical" evidence="10">
    <location>
        <begin position="436"/>
        <end position="452"/>
    </location>
</feature>
<keyword evidence="3 8" id="KW-0813">Transport</keyword>
<evidence type="ECO:0000256" key="2">
    <source>
        <dbReference type="ARBA" id="ARBA00008873"/>
    </source>
</evidence>
<comment type="subcellular location">
    <subcellularLocation>
        <location evidence="8">Endoplasmic reticulum membrane</location>
        <topology evidence="8">Multi-pass membrane protein</topology>
    </subcellularLocation>
    <subcellularLocation>
        <location evidence="1">Membrane</location>
        <topology evidence="1">Multi-pass membrane protein</topology>
    </subcellularLocation>
</comment>
<dbReference type="Proteomes" id="UP000248817">
    <property type="component" value="Unassembled WGS sequence"/>
</dbReference>
<dbReference type="GO" id="GO:0031410">
    <property type="term" value="C:cytoplasmic vesicle"/>
    <property type="evidence" value="ECO:0007669"/>
    <property type="project" value="TreeGrafter"/>
</dbReference>
<dbReference type="SUPFAM" id="SSF161111">
    <property type="entry name" value="Cation efflux protein transmembrane domain-like"/>
    <property type="match status" value="1"/>
</dbReference>
<evidence type="ECO:0000256" key="3">
    <source>
        <dbReference type="ARBA" id="ARBA00022448"/>
    </source>
</evidence>
<feature type="compositionally biased region" description="Basic and acidic residues" evidence="9">
    <location>
        <begin position="774"/>
        <end position="784"/>
    </location>
</feature>
<evidence type="ECO:0000256" key="4">
    <source>
        <dbReference type="ARBA" id="ARBA00022692"/>
    </source>
</evidence>
<gene>
    <name evidence="12" type="ORF">BP00DRAFT_236175</name>
</gene>
<evidence type="ECO:0000256" key="10">
    <source>
        <dbReference type="SAM" id="Phobius"/>
    </source>
</evidence>
<evidence type="ECO:0000256" key="9">
    <source>
        <dbReference type="SAM" id="MobiDB-lite"/>
    </source>
</evidence>
<feature type="compositionally biased region" description="Basic and acidic residues" evidence="9">
    <location>
        <begin position="826"/>
        <end position="836"/>
    </location>
</feature>